<dbReference type="InterPro" id="IPR046342">
    <property type="entry name" value="CBS_dom_sf"/>
</dbReference>
<organism evidence="5 6">
    <name type="scientific">Azospirillum oleiclasticum</name>
    <dbReference type="NCBI Taxonomy" id="2735135"/>
    <lineage>
        <taxon>Bacteria</taxon>
        <taxon>Pseudomonadati</taxon>
        <taxon>Pseudomonadota</taxon>
        <taxon>Alphaproteobacteria</taxon>
        <taxon>Rhodospirillales</taxon>
        <taxon>Azospirillaceae</taxon>
        <taxon>Azospirillum</taxon>
    </lineage>
</organism>
<dbReference type="PIRSF" id="PIRSF036990">
    <property type="entry name" value="UCP036990_CBS_BON"/>
    <property type="match status" value="1"/>
</dbReference>
<dbReference type="SMART" id="SM00749">
    <property type="entry name" value="BON"/>
    <property type="match status" value="1"/>
</dbReference>
<accession>A0ABX2T711</accession>
<reference evidence="5 6" key="1">
    <citation type="submission" date="2020-05" db="EMBL/GenBank/DDBJ databases">
        <title>Azospirillum oleiclasticum sp. nov, a nitrogen-fixing and heavy crude oil-emulsifying bacterium isolated from the crude oil of Yumen Oilfield.</title>
        <authorList>
            <person name="Wu D."/>
            <person name="Cai M."/>
            <person name="Zhang X."/>
        </authorList>
    </citation>
    <scope>NUCLEOTIDE SEQUENCE [LARGE SCALE GENOMIC DNA]</scope>
    <source>
        <strain evidence="5 6">ROY-1-1-2</strain>
    </source>
</reference>
<evidence type="ECO:0000313" key="5">
    <source>
        <dbReference type="EMBL" id="NYZ20068.1"/>
    </source>
</evidence>
<keyword evidence="6" id="KW-1185">Reference proteome</keyword>
<dbReference type="PANTHER" id="PTHR43080">
    <property type="entry name" value="CBS DOMAIN-CONTAINING PROTEIN CBSX3, MITOCHONDRIAL"/>
    <property type="match status" value="1"/>
</dbReference>
<dbReference type="Pfam" id="PF04972">
    <property type="entry name" value="BON"/>
    <property type="match status" value="1"/>
</dbReference>
<dbReference type="Pfam" id="PF00571">
    <property type="entry name" value="CBS"/>
    <property type="match status" value="2"/>
</dbReference>
<dbReference type="CDD" id="cd04586">
    <property type="entry name" value="CBS_pair_BON_assoc"/>
    <property type="match status" value="1"/>
</dbReference>
<feature type="domain" description="CBS" evidence="4">
    <location>
        <begin position="94"/>
        <end position="150"/>
    </location>
</feature>
<comment type="caution">
    <text evidence="5">The sequence shown here is derived from an EMBL/GenBank/DDBJ whole genome shotgun (WGS) entry which is preliminary data.</text>
</comment>
<gene>
    <name evidence="5" type="ORF">HND93_10110</name>
</gene>
<proteinExistence type="predicted"/>
<evidence type="ECO:0000259" key="3">
    <source>
        <dbReference type="PROSITE" id="PS50914"/>
    </source>
</evidence>
<evidence type="ECO:0000256" key="1">
    <source>
        <dbReference type="ARBA" id="ARBA00023122"/>
    </source>
</evidence>
<dbReference type="RefSeq" id="WP_180281844.1">
    <property type="nucleotide sequence ID" value="NZ_JABFDB010000006.1"/>
</dbReference>
<dbReference type="InterPro" id="IPR017080">
    <property type="entry name" value="UCP036990_CBS_BON"/>
</dbReference>
<dbReference type="EMBL" id="JABFDB010000006">
    <property type="protein sequence ID" value="NYZ20068.1"/>
    <property type="molecule type" value="Genomic_DNA"/>
</dbReference>
<dbReference type="SMART" id="SM00116">
    <property type="entry name" value="CBS"/>
    <property type="match status" value="2"/>
</dbReference>
<dbReference type="Gene3D" id="3.10.580.10">
    <property type="entry name" value="CBS-domain"/>
    <property type="match status" value="1"/>
</dbReference>
<dbReference type="InterPro" id="IPR051257">
    <property type="entry name" value="Diverse_CBS-Domain"/>
</dbReference>
<name>A0ABX2T711_9PROT</name>
<dbReference type="PANTHER" id="PTHR43080:SF26">
    <property type="entry name" value="REGULATORY PROTEIN"/>
    <property type="match status" value="1"/>
</dbReference>
<feature type="domain" description="BON" evidence="3">
    <location>
        <begin position="154"/>
        <end position="221"/>
    </location>
</feature>
<keyword evidence="1 2" id="KW-0129">CBS domain</keyword>
<evidence type="ECO:0000256" key="2">
    <source>
        <dbReference type="PROSITE-ProRule" id="PRU00703"/>
    </source>
</evidence>
<sequence length="226" mass="24597">MRARDIMHTQLVTVHPDTPVGEIAALLLDRRISGVPVCAADGRLVGIVSEADLMWRAESDTTHRRGWWASLLGGRDMMAADFIRSHGTRATDVMTSPVVSVAVDDDLEAVIATMERHRIKRVPVVEGERIVGIISRSDLLRSIARHAQPEAPRDDAGIAERLEALLRSQPWASPALVNVGVENGVVHLSGLVESEVERRAYEAAARVAGARSVENDLAVRNRAIAD</sequence>
<evidence type="ECO:0000313" key="6">
    <source>
        <dbReference type="Proteomes" id="UP000584642"/>
    </source>
</evidence>
<feature type="domain" description="CBS" evidence="4">
    <location>
        <begin position="7"/>
        <end position="65"/>
    </location>
</feature>
<dbReference type="SUPFAM" id="SSF54631">
    <property type="entry name" value="CBS-domain pair"/>
    <property type="match status" value="1"/>
</dbReference>
<protein>
    <submittedName>
        <fullName evidence="5">CBS domain-containing protein</fullName>
    </submittedName>
</protein>
<dbReference type="Gene3D" id="3.30.1340.30">
    <property type="match status" value="1"/>
</dbReference>
<dbReference type="InterPro" id="IPR000644">
    <property type="entry name" value="CBS_dom"/>
</dbReference>
<dbReference type="InterPro" id="IPR007055">
    <property type="entry name" value="BON_dom"/>
</dbReference>
<dbReference type="InterPro" id="IPR014004">
    <property type="entry name" value="Transpt-assoc_nodulatn_dom_bac"/>
</dbReference>
<evidence type="ECO:0000259" key="4">
    <source>
        <dbReference type="PROSITE" id="PS51371"/>
    </source>
</evidence>
<dbReference type="Proteomes" id="UP000584642">
    <property type="component" value="Unassembled WGS sequence"/>
</dbReference>
<dbReference type="PROSITE" id="PS50914">
    <property type="entry name" value="BON"/>
    <property type="match status" value="1"/>
</dbReference>
<dbReference type="PROSITE" id="PS51371">
    <property type="entry name" value="CBS"/>
    <property type="match status" value="2"/>
</dbReference>